<dbReference type="KEGG" id="tact:SG35_027090"/>
<sequence length="450" mass="47870">MTDGGDLPGTYTCDGNSISPPVSWQGAPAQTTNFALLMDHQAPDGENHWYWIDYDIPAGINAIASGELLGTLGTNSVNGLNEYTPPCSQGPGDKAYTFTLYALSDHANLGDPTAADRDTLLTAIEDITLASASLTVSYTRDLDSNSGTESSTNGNISPGACQRISDSVTASGFSDVVVSCDENYAYITSDTYPDHDLMNGITGTNEQIPVPALNYAAPIKLAPQLANSPTTIDAAVGVAVNGVPIYDYSAQGELDIYNYDPNSDTLVLGQLDNCGGHAGRGDDYHYHASPNCMIEAMPDKADDTIIGWGYDGYPLYGNNNPDGSVIQNGALDVCNGQPDTSYGYRYHTSEAPPYIIQCLVGEVDTSILPRVSPLNGDNTGARANLTPPQGGVDNLSHVIGQDGSRTMSYDYRGQNYYVTYRPSTSSANCYDFEQKTVSNGGEIETGTYCR</sequence>
<dbReference type="EMBL" id="CP059735">
    <property type="protein sequence ID" value="WDE02050.1"/>
    <property type="molecule type" value="Genomic_DNA"/>
</dbReference>
<reference evidence="2 3" key="2">
    <citation type="journal article" date="2022" name="Mar. Drugs">
        <title>Bioassay-Guided Fractionation Leads to the Detection of Cholic Acid Generated by the Rare Thalassomonas sp.</title>
        <authorList>
            <person name="Pheiffer F."/>
            <person name="Schneider Y.K."/>
            <person name="Hansen E.H."/>
            <person name="Andersen J.H."/>
            <person name="Isaksson J."/>
            <person name="Busche T."/>
            <person name="R C."/>
            <person name="Kalinowski J."/>
            <person name="Zyl L.V."/>
            <person name="Trindade M."/>
        </authorList>
    </citation>
    <scope>NUCLEOTIDE SEQUENCE [LARGE SCALE GENOMIC DNA]</scope>
    <source>
        <strain evidence="2 3">A5K-106</strain>
    </source>
</reference>
<dbReference type="CDD" id="cd00865">
    <property type="entry name" value="PEBP_bact_arch"/>
    <property type="match status" value="1"/>
</dbReference>
<dbReference type="SUPFAM" id="SSF49777">
    <property type="entry name" value="PEBP-like"/>
    <property type="match status" value="1"/>
</dbReference>
<proteinExistence type="predicted"/>
<gene>
    <name evidence="2" type="ORF">SG35_027090</name>
</gene>
<protein>
    <submittedName>
        <fullName evidence="2">YHYH protein</fullName>
    </submittedName>
</protein>
<dbReference type="InterPro" id="IPR008914">
    <property type="entry name" value="PEBP"/>
</dbReference>
<accession>A0AAE9YVJ3</accession>
<evidence type="ECO:0000313" key="3">
    <source>
        <dbReference type="Proteomes" id="UP000032568"/>
    </source>
</evidence>
<dbReference type="InterPro" id="IPR025924">
    <property type="entry name" value="YHYH_dom"/>
</dbReference>
<keyword evidence="3" id="KW-1185">Reference proteome</keyword>
<dbReference type="Pfam" id="PF01161">
    <property type="entry name" value="PBP"/>
    <property type="match status" value="1"/>
</dbReference>
<organism evidence="2 3">
    <name type="scientific">Thalassomonas actiniarum</name>
    <dbReference type="NCBI Taxonomy" id="485447"/>
    <lineage>
        <taxon>Bacteria</taxon>
        <taxon>Pseudomonadati</taxon>
        <taxon>Pseudomonadota</taxon>
        <taxon>Gammaproteobacteria</taxon>
        <taxon>Alteromonadales</taxon>
        <taxon>Colwelliaceae</taxon>
        <taxon>Thalassomonas</taxon>
    </lineage>
</organism>
<reference evidence="2 3" key="1">
    <citation type="journal article" date="2015" name="Genome Announc.">
        <title>Draft Genome Sequences of Marine Isolates of Thalassomonas viridans and Thalassomonas actiniarum.</title>
        <authorList>
            <person name="Olonade I."/>
            <person name="van Zyl L.J."/>
            <person name="Trindade M."/>
        </authorList>
    </citation>
    <scope>NUCLEOTIDE SEQUENCE [LARGE SCALE GENOMIC DNA]</scope>
    <source>
        <strain evidence="2 3">A5K-106</strain>
    </source>
</reference>
<dbReference type="Proteomes" id="UP000032568">
    <property type="component" value="Chromosome"/>
</dbReference>
<evidence type="ECO:0000259" key="1">
    <source>
        <dbReference type="Pfam" id="PF14240"/>
    </source>
</evidence>
<dbReference type="Gene3D" id="3.90.280.10">
    <property type="entry name" value="PEBP-like"/>
    <property type="match status" value="1"/>
</dbReference>
<dbReference type="InterPro" id="IPR005247">
    <property type="entry name" value="YbhB_YbcL/LppC-like"/>
</dbReference>
<dbReference type="PANTHER" id="PTHR30289">
    <property type="entry name" value="UNCHARACTERIZED PROTEIN YBCL-RELATED"/>
    <property type="match status" value="1"/>
</dbReference>
<name>A0AAE9YVJ3_9GAMM</name>
<dbReference type="PANTHER" id="PTHR30289:SF8">
    <property type="entry name" value="YHYH DOMAIN-CONTAINING PROTEIN"/>
    <property type="match status" value="1"/>
</dbReference>
<dbReference type="InterPro" id="IPR036610">
    <property type="entry name" value="PEBP-like_sf"/>
</dbReference>
<dbReference type="Pfam" id="PF14240">
    <property type="entry name" value="YHYH"/>
    <property type="match status" value="1"/>
</dbReference>
<dbReference type="AlphaFoldDB" id="A0AAE9YVJ3"/>
<evidence type="ECO:0000313" key="2">
    <source>
        <dbReference type="EMBL" id="WDE02050.1"/>
    </source>
</evidence>
<feature type="domain" description="YHYH" evidence="1">
    <location>
        <begin position="219"/>
        <end position="319"/>
    </location>
</feature>